<sequence length="63" mass="7309">MKTQPVPKGVRYGKGAKRNMPKVYELEKLDPRQEKSTTTEVRGEICSRRVNQENLTHAKRNLL</sequence>
<proteinExistence type="predicted"/>
<evidence type="ECO:0000313" key="2">
    <source>
        <dbReference type="EnsemblPlants" id="Ma05_p04400.1"/>
    </source>
</evidence>
<keyword evidence="3" id="KW-1185">Reference proteome</keyword>
<reference evidence="1" key="1">
    <citation type="submission" date="2021-03" db="EMBL/GenBank/DDBJ databases">
        <authorList>
            <consortium name="Genoscope - CEA"/>
            <person name="William W."/>
        </authorList>
    </citation>
    <scope>NUCLEOTIDE SEQUENCE</scope>
    <source>
        <strain evidence="1">Doubled-haploid Pahang</strain>
    </source>
</reference>
<organism evidence="2 3">
    <name type="scientific">Musa acuminata subsp. malaccensis</name>
    <name type="common">Wild banana</name>
    <name type="synonym">Musa malaccensis</name>
    <dbReference type="NCBI Taxonomy" id="214687"/>
    <lineage>
        <taxon>Eukaryota</taxon>
        <taxon>Viridiplantae</taxon>
        <taxon>Streptophyta</taxon>
        <taxon>Embryophyta</taxon>
        <taxon>Tracheophyta</taxon>
        <taxon>Spermatophyta</taxon>
        <taxon>Magnoliopsida</taxon>
        <taxon>Liliopsida</taxon>
        <taxon>Zingiberales</taxon>
        <taxon>Musaceae</taxon>
        <taxon>Musa</taxon>
    </lineage>
</organism>
<dbReference type="Gramene" id="Ma05_t04400.1">
    <property type="protein sequence ID" value="Ma05_p04400.1"/>
    <property type="gene ID" value="Ma05_g04400"/>
</dbReference>
<accession>A0A804J0U3</accession>
<dbReference type="AlphaFoldDB" id="A0A804J0U3"/>
<protein>
    <submittedName>
        <fullName evidence="1">(wild Malaysian banana) hypothetical protein</fullName>
    </submittedName>
</protein>
<dbReference type="EMBL" id="HG996470">
    <property type="protein sequence ID" value="CAG1837501.1"/>
    <property type="molecule type" value="Genomic_DNA"/>
</dbReference>
<name>A0A804J0U3_MUSAM</name>
<dbReference type="InParanoid" id="A0A804J0U3"/>
<dbReference type="Proteomes" id="UP000012960">
    <property type="component" value="Unplaced"/>
</dbReference>
<reference evidence="2" key="2">
    <citation type="submission" date="2021-05" db="UniProtKB">
        <authorList>
            <consortium name="EnsemblPlants"/>
        </authorList>
    </citation>
    <scope>IDENTIFICATION</scope>
    <source>
        <strain evidence="2">subsp. malaccensis</strain>
    </source>
</reference>
<gene>
    <name evidence="1" type="ORF">GSMUA_256780.1</name>
</gene>
<evidence type="ECO:0000313" key="1">
    <source>
        <dbReference type="EMBL" id="CAG1837501.1"/>
    </source>
</evidence>
<evidence type="ECO:0000313" key="3">
    <source>
        <dbReference type="Proteomes" id="UP000012960"/>
    </source>
</evidence>
<dbReference type="EnsemblPlants" id="Ma05_t04400.1">
    <property type="protein sequence ID" value="Ma05_p04400.1"/>
    <property type="gene ID" value="Ma05_g04400"/>
</dbReference>